<keyword evidence="4" id="KW-1185">Reference proteome</keyword>
<name>A0ABY1JCS7_9BACT</name>
<keyword evidence="3" id="KW-0378">Hydrolase</keyword>
<keyword evidence="3" id="KW-0645">Protease</keyword>
<dbReference type="GO" id="GO:0006508">
    <property type="term" value="P:proteolysis"/>
    <property type="evidence" value="ECO:0007669"/>
    <property type="project" value="UniProtKB-KW"/>
</dbReference>
<gene>
    <name evidence="3" type="ORF">SAMN05444368_0876</name>
</gene>
<comment type="similarity">
    <text evidence="1">Belongs to the peptidase C56 family.</text>
</comment>
<reference evidence="3 4" key="1">
    <citation type="submission" date="2016-11" db="EMBL/GenBank/DDBJ databases">
        <authorList>
            <person name="Varghese N."/>
            <person name="Submissions S."/>
        </authorList>
    </citation>
    <scope>NUCLEOTIDE SEQUENCE [LARGE SCALE GENOMIC DNA]</scope>
    <source>
        <strain evidence="3 4">DSM 20664</strain>
    </source>
</reference>
<dbReference type="Proteomes" id="UP000185093">
    <property type="component" value="Unassembled WGS sequence"/>
</dbReference>
<dbReference type="EMBL" id="FSQZ01000001">
    <property type="protein sequence ID" value="SIN66221.1"/>
    <property type="molecule type" value="Genomic_DNA"/>
</dbReference>
<feature type="domain" description="DJ-1/PfpI" evidence="2">
    <location>
        <begin position="8"/>
        <end position="170"/>
    </location>
</feature>
<dbReference type="GO" id="GO:0008233">
    <property type="term" value="F:peptidase activity"/>
    <property type="evidence" value="ECO:0007669"/>
    <property type="project" value="UniProtKB-KW"/>
</dbReference>
<accession>A0ABY1JCS7</accession>
<dbReference type="CDD" id="cd03134">
    <property type="entry name" value="GATase1_PfpI_like"/>
    <property type="match status" value="1"/>
</dbReference>
<protein>
    <submittedName>
        <fullName evidence="3">Protease I</fullName>
    </submittedName>
</protein>
<evidence type="ECO:0000256" key="1">
    <source>
        <dbReference type="ARBA" id="ARBA00008542"/>
    </source>
</evidence>
<dbReference type="SUPFAM" id="SSF52317">
    <property type="entry name" value="Class I glutamine amidotransferase-like"/>
    <property type="match status" value="1"/>
</dbReference>
<evidence type="ECO:0000259" key="2">
    <source>
        <dbReference type="Pfam" id="PF01965"/>
    </source>
</evidence>
<dbReference type="PANTHER" id="PTHR42733">
    <property type="entry name" value="DJ-1 PROTEIN"/>
    <property type="match status" value="1"/>
</dbReference>
<evidence type="ECO:0000313" key="4">
    <source>
        <dbReference type="Proteomes" id="UP000185093"/>
    </source>
</evidence>
<dbReference type="Pfam" id="PF01965">
    <property type="entry name" value="DJ-1_PfpI"/>
    <property type="match status" value="1"/>
</dbReference>
<dbReference type="PROSITE" id="PS51276">
    <property type="entry name" value="PEPTIDASE_C56_PFPI"/>
    <property type="match status" value="1"/>
</dbReference>
<organism evidence="3 4">
    <name type="scientific">Acetomicrobium flavidum</name>
    <dbReference type="NCBI Taxonomy" id="49896"/>
    <lineage>
        <taxon>Bacteria</taxon>
        <taxon>Thermotogati</taxon>
        <taxon>Synergistota</taxon>
        <taxon>Synergistia</taxon>
        <taxon>Synergistales</taxon>
        <taxon>Acetomicrobiaceae</taxon>
        <taxon>Acetomicrobium</taxon>
    </lineage>
</organism>
<dbReference type="RefSeq" id="WP_074199403.1">
    <property type="nucleotide sequence ID" value="NZ_FSQZ01000001.1"/>
</dbReference>
<proteinExistence type="inferred from homology"/>
<sequence length="180" mass="19810">MSKLNGKRFILFVEDEYEDLELWYPKIRLIEEGAETVVAGPEKGKLYRGKHGYPCKSDVSFDEVNPDSFDGIVIPGGYAPDKIRRHKKALDIVKKLNNSNKIVAFICHAGWVPISAGILKGRKATSVGAIKDDMVNAGVNWIDEAVVVDGNLISSRTPDDLPQFCKAIIEKASSSCHSCC</sequence>
<evidence type="ECO:0000313" key="3">
    <source>
        <dbReference type="EMBL" id="SIN66221.1"/>
    </source>
</evidence>
<comment type="caution">
    <text evidence="3">The sequence shown here is derived from an EMBL/GenBank/DDBJ whole genome shotgun (WGS) entry which is preliminary data.</text>
</comment>
<dbReference type="Gene3D" id="3.40.50.880">
    <property type="match status" value="1"/>
</dbReference>
<dbReference type="InterPro" id="IPR006286">
    <property type="entry name" value="C56_PfpI-like"/>
</dbReference>
<dbReference type="PANTHER" id="PTHR42733:SF13">
    <property type="entry name" value="DJ-1_PFPI DOMAIN-CONTAINING PROTEIN"/>
    <property type="match status" value="1"/>
</dbReference>
<dbReference type="InterPro" id="IPR002818">
    <property type="entry name" value="DJ-1/PfpI"/>
</dbReference>
<dbReference type="InterPro" id="IPR029062">
    <property type="entry name" value="Class_I_gatase-like"/>
</dbReference>
<dbReference type="NCBIfam" id="TIGR01382">
    <property type="entry name" value="PfpI"/>
    <property type="match status" value="1"/>
</dbReference>